<evidence type="ECO:0000313" key="1">
    <source>
        <dbReference type="EMBL" id="CAE6737517.1"/>
    </source>
</evidence>
<protein>
    <submittedName>
        <fullName evidence="1">Uncharacterized protein</fullName>
    </submittedName>
</protein>
<dbReference type="EMBL" id="CAJNBJ010000004">
    <property type="protein sequence ID" value="CAE6737517.1"/>
    <property type="molecule type" value="Genomic_DNA"/>
</dbReference>
<name>A0ABM8R7H4_9BACT</name>
<comment type="caution">
    <text evidence="1">The sequence shown here is derived from an EMBL/GenBank/DDBJ whole genome shotgun (WGS) entry which is preliminary data.</text>
</comment>
<organism evidence="1 2">
    <name type="scientific">Nitrospira defluvii</name>
    <dbReference type="NCBI Taxonomy" id="330214"/>
    <lineage>
        <taxon>Bacteria</taxon>
        <taxon>Pseudomonadati</taxon>
        <taxon>Nitrospirota</taxon>
        <taxon>Nitrospiria</taxon>
        <taxon>Nitrospirales</taxon>
        <taxon>Nitrospiraceae</taxon>
        <taxon>Nitrospira</taxon>
    </lineage>
</organism>
<dbReference type="Proteomes" id="UP000675880">
    <property type="component" value="Unassembled WGS sequence"/>
</dbReference>
<proteinExistence type="predicted"/>
<evidence type="ECO:0000313" key="2">
    <source>
        <dbReference type="Proteomes" id="UP000675880"/>
    </source>
</evidence>
<accession>A0ABM8R7H4</accession>
<sequence length="161" mass="18675">MENKYLVPDIARMNYRPYENLQSFSIALRRSRSAFSLIARIRSVWDKTFLWVAMVTEGADLVRRLQGQRSKRRFFFTHFAAGFDDVTPEMVALASDALTKFEQDFRTPELHGFGNIRGWAFDSPSDWLSQHSSDLMGHWAVLSEFLFAVFAKSSTQWSSFD</sequence>
<keyword evidence="2" id="KW-1185">Reference proteome</keyword>
<reference evidence="1 2" key="1">
    <citation type="submission" date="2021-02" db="EMBL/GenBank/DDBJ databases">
        <authorList>
            <person name="Han P."/>
        </authorList>
    </citation>
    <scope>NUCLEOTIDE SEQUENCE [LARGE SCALE GENOMIC DNA]</scope>
    <source>
        <strain evidence="1">Candidatus Nitrospira sp. ZN2</strain>
    </source>
</reference>
<gene>
    <name evidence="1" type="ORF">NSPZN2_120001</name>
</gene>